<organism evidence="1 2">
    <name type="scientific">Candidatus Trichorickettsia mobilis</name>
    <dbReference type="NCBI Taxonomy" id="1346319"/>
    <lineage>
        <taxon>Bacteria</taxon>
        <taxon>Pseudomonadati</taxon>
        <taxon>Pseudomonadota</taxon>
        <taxon>Alphaproteobacteria</taxon>
        <taxon>Rickettsiales</taxon>
        <taxon>Rickettsiaceae</taxon>
        <taxon>Rickettsieae</taxon>
        <taxon>Candidatus Trichorickettsia</taxon>
    </lineage>
</organism>
<dbReference type="EMBL" id="CP112932">
    <property type="protein sequence ID" value="WPY00316.1"/>
    <property type="molecule type" value="Genomic_DNA"/>
</dbReference>
<keyword evidence="2" id="KW-1185">Reference proteome</keyword>
<protein>
    <submittedName>
        <fullName evidence="1">Uncharacterized protein</fullName>
    </submittedName>
</protein>
<dbReference type="Proteomes" id="UP001326613">
    <property type="component" value="Chromosome"/>
</dbReference>
<evidence type="ECO:0000313" key="1">
    <source>
        <dbReference type="EMBL" id="WPY00316.1"/>
    </source>
</evidence>
<sequence length="39" mass="4695">MQYTNSWLGASFQAIYINFVKQLDFDRIFRKNTNTKSTF</sequence>
<gene>
    <name evidence="1" type="ORF">Trichorick_00188</name>
</gene>
<accession>A0ABZ0URS9</accession>
<name>A0ABZ0URS9_9RICK</name>
<proteinExistence type="predicted"/>
<evidence type="ECO:0000313" key="2">
    <source>
        <dbReference type="Proteomes" id="UP001326613"/>
    </source>
</evidence>
<reference evidence="1 2" key="1">
    <citation type="submission" date="2022-10" db="EMBL/GenBank/DDBJ databases">
        <title>Host association and intracellularity evolved multiple times independently in the Rickettsiales.</title>
        <authorList>
            <person name="Castelli M."/>
            <person name="Nardi T."/>
            <person name="Gammuto L."/>
            <person name="Bellinzona G."/>
            <person name="Sabaneyeva E."/>
            <person name="Potekhin A."/>
            <person name="Serra V."/>
            <person name="Petroni G."/>
            <person name="Sassera D."/>
        </authorList>
    </citation>
    <scope>NUCLEOTIDE SEQUENCE [LARGE SCALE GENOMIC DNA]</scope>
    <source>
        <strain evidence="1 2">Kr 154-4</strain>
    </source>
</reference>